<reference evidence="1 2" key="1">
    <citation type="submission" date="2024-06" db="EMBL/GenBank/DDBJ databases">
        <title>Fanconibacter daqui strain Q02 whole shotgun sequencing project.</title>
        <authorList>
            <person name="Rodrigues J.W.A."/>
            <person name="Viana L.C."/>
            <person name="Vieira E.C."/>
            <person name="Souza F.O.L."/>
            <person name="Alegria O.C."/>
            <person name="Patroca S."/>
            <person name="Cruz A.C.R."/>
            <person name="Nunes A.R.C."/>
        </authorList>
    </citation>
    <scope>NUCLEOTIDE SEQUENCE [LARGE SCALE GENOMIC DNA]</scope>
    <source>
        <strain evidence="1 2">Q02</strain>
    </source>
</reference>
<name>A0ABV1PSN4_9ENTR</name>
<organism evidence="1 2">
    <name type="scientific">Franconibacter daqui</name>
    <dbReference type="NCBI Taxonomy" id="2047724"/>
    <lineage>
        <taxon>Bacteria</taxon>
        <taxon>Pseudomonadati</taxon>
        <taxon>Pseudomonadota</taxon>
        <taxon>Gammaproteobacteria</taxon>
        <taxon>Enterobacterales</taxon>
        <taxon>Enterobacteriaceae</taxon>
        <taxon>Franconibacter</taxon>
    </lineage>
</organism>
<dbReference type="EMBL" id="JBEHGX010000013">
    <property type="protein sequence ID" value="MER0127845.1"/>
    <property type="molecule type" value="Genomic_DNA"/>
</dbReference>
<protein>
    <submittedName>
        <fullName evidence="1">Uncharacterized protein</fullName>
    </submittedName>
</protein>
<sequence>MKLQLLQQAIEQKKPISFEYNKPGKIHGKRYGNTHAVFIMTRKDTSKSIKVHIVQTSGATDSEKDFPDFRMFDIVDITNICILHEQPSFIIDSRYNPFWTGYADLIAKV</sequence>
<keyword evidence="2" id="KW-1185">Reference proteome</keyword>
<evidence type="ECO:0000313" key="1">
    <source>
        <dbReference type="EMBL" id="MER0127845.1"/>
    </source>
</evidence>
<accession>A0ABV1PSN4</accession>
<comment type="caution">
    <text evidence="1">The sequence shown here is derived from an EMBL/GenBank/DDBJ whole genome shotgun (WGS) entry which is preliminary data.</text>
</comment>
<evidence type="ECO:0000313" key="2">
    <source>
        <dbReference type="Proteomes" id="UP001447374"/>
    </source>
</evidence>
<dbReference type="Proteomes" id="UP001447374">
    <property type="component" value="Unassembled WGS sequence"/>
</dbReference>
<dbReference type="RefSeq" id="WP_325938414.1">
    <property type="nucleotide sequence ID" value="NZ_JALLMW010000001.1"/>
</dbReference>
<proteinExistence type="predicted"/>
<gene>
    <name evidence="1" type="ORF">ABQG75_19120</name>
</gene>